<organism evidence="1 2">
    <name type="scientific">Zymoseptoria tritici (strain ST99CH_3D7)</name>
    <dbReference type="NCBI Taxonomy" id="1276538"/>
    <lineage>
        <taxon>Eukaryota</taxon>
        <taxon>Fungi</taxon>
        <taxon>Dikarya</taxon>
        <taxon>Ascomycota</taxon>
        <taxon>Pezizomycotina</taxon>
        <taxon>Dothideomycetes</taxon>
        <taxon>Dothideomycetidae</taxon>
        <taxon>Mycosphaerellales</taxon>
        <taxon>Mycosphaerellaceae</taxon>
        <taxon>Zymoseptoria</taxon>
    </lineage>
</organism>
<dbReference type="AlphaFoldDB" id="A0A1X7S8Z4"/>
<dbReference type="STRING" id="1276538.A0A1X7S8Z4"/>
<dbReference type="Proteomes" id="UP000215127">
    <property type="component" value="Chromosome 13"/>
</dbReference>
<dbReference type="EMBL" id="LT853704">
    <property type="protein sequence ID" value="SMQ56164.1"/>
    <property type="molecule type" value="Genomic_DNA"/>
</dbReference>
<sequence length="214" mass="23577">MLGGRVYDIDFVTARKQLSQEEPLATDTITLALPCRDNPSEIMTMLVPSNEQAIIAHVLDCLPWNHLSACIAASATSSLPTPNPSWTPTALYSQTSVRETVTINPEALIAQGWHPHIVRSSMGDMAASAILARQGDSGDLVRVVTAIVRVIAEGWSVEELDCVDFWRRQGAGRSVLERLDVASAVALTKVFVVEWSQEYDYQMYHDLPTSLYFA</sequence>
<accession>A0A1X7S8Z4</accession>
<evidence type="ECO:0000313" key="1">
    <source>
        <dbReference type="EMBL" id="SMQ56164.1"/>
    </source>
</evidence>
<name>A0A1X7S8Z4_ZYMT9</name>
<proteinExistence type="predicted"/>
<protein>
    <submittedName>
        <fullName evidence="1">Uncharacterized protein</fullName>
    </submittedName>
</protein>
<keyword evidence="2" id="KW-1185">Reference proteome</keyword>
<reference evidence="1 2" key="1">
    <citation type="submission" date="2016-06" db="EMBL/GenBank/DDBJ databases">
        <authorList>
            <person name="Kjaerup R.B."/>
            <person name="Dalgaard T.S."/>
            <person name="Juul-Madsen H.R."/>
        </authorList>
    </citation>
    <scope>NUCLEOTIDE SEQUENCE [LARGE SCALE GENOMIC DNA]</scope>
</reference>
<gene>
    <name evidence="1" type="ORF">ZT3D7_G11319</name>
</gene>
<evidence type="ECO:0000313" key="2">
    <source>
        <dbReference type="Proteomes" id="UP000215127"/>
    </source>
</evidence>